<dbReference type="Proteomes" id="UP000199529">
    <property type="component" value="Unassembled WGS sequence"/>
</dbReference>
<dbReference type="STRING" id="418495.SAMN05216215_105320"/>
<dbReference type="RefSeq" id="WP_093275245.1">
    <property type="nucleotide sequence ID" value="NZ_FNOK01000053.1"/>
</dbReference>
<evidence type="ECO:0000313" key="2">
    <source>
        <dbReference type="Proteomes" id="UP000199529"/>
    </source>
</evidence>
<dbReference type="AlphaFoldDB" id="A0A1H3RB75"/>
<dbReference type="EMBL" id="FNOK01000053">
    <property type="protein sequence ID" value="SDZ22927.1"/>
    <property type="molecule type" value="Genomic_DNA"/>
</dbReference>
<reference evidence="2" key="1">
    <citation type="submission" date="2016-10" db="EMBL/GenBank/DDBJ databases">
        <authorList>
            <person name="Varghese N."/>
            <person name="Submissions S."/>
        </authorList>
    </citation>
    <scope>NUCLEOTIDE SEQUENCE [LARGE SCALE GENOMIC DNA]</scope>
    <source>
        <strain evidence="2">CGMCC 4.3530</strain>
    </source>
</reference>
<protein>
    <recommendedName>
        <fullName evidence="3">Secreted protein</fullName>
    </recommendedName>
</protein>
<accession>A0A1H3RB75</accession>
<organism evidence="1 2">
    <name type="scientific">Saccharopolyspora shandongensis</name>
    <dbReference type="NCBI Taxonomy" id="418495"/>
    <lineage>
        <taxon>Bacteria</taxon>
        <taxon>Bacillati</taxon>
        <taxon>Actinomycetota</taxon>
        <taxon>Actinomycetes</taxon>
        <taxon>Pseudonocardiales</taxon>
        <taxon>Pseudonocardiaceae</taxon>
        <taxon>Saccharopolyspora</taxon>
    </lineage>
</organism>
<evidence type="ECO:0000313" key="1">
    <source>
        <dbReference type="EMBL" id="SDZ22927.1"/>
    </source>
</evidence>
<proteinExistence type="predicted"/>
<keyword evidence="2" id="KW-1185">Reference proteome</keyword>
<evidence type="ECO:0008006" key="3">
    <source>
        <dbReference type="Google" id="ProtNLM"/>
    </source>
</evidence>
<name>A0A1H3RB75_9PSEU</name>
<gene>
    <name evidence="1" type="ORF">SAMN05216215_105320</name>
</gene>
<sequence>MRRLFWFGAGVAAGVAVARKLNETARKATPSGMAEQLGGAVRELAGAVGSFGAEVRAGMQEREQELHDVVERGSAADTVQFRRIDAPIADEGAAGSRRARRAGR</sequence>
<dbReference type="OrthoDB" id="3538051at2"/>